<keyword evidence="5" id="KW-0597">Phosphoprotein</keyword>
<evidence type="ECO:0000256" key="2">
    <source>
        <dbReference type="ARBA" id="ARBA00004651"/>
    </source>
</evidence>
<proteinExistence type="predicted"/>
<dbReference type="Gene3D" id="1.10.287.130">
    <property type="match status" value="1"/>
</dbReference>
<dbReference type="SMART" id="SM00304">
    <property type="entry name" value="HAMP"/>
    <property type="match status" value="1"/>
</dbReference>
<keyword evidence="7 11" id="KW-0812">Transmembrane</keyword>
<dbReference type="SUPFAM" id="SSF55874">
    <property type="entry name" value="ATPase domain of HSP90 chaperone/DNA topoisomerase II/histidine kinase"/>
    <property type="match status" value="1"/>
</dbReference>
<keyword evidence="6" id="KW-0808">Transferase</keyword>
<dbReference type="CDD" id="cd18774">
    <property type="entry name" value="PDC2_HK_sensor"/>
    <property type="match status" value="1"/>
</dbReference>
<comment type="caution">
    <text evidence="14">The sequence shown here is derived from an EMBL/GenBank/DDBJ whole genome shotgun (WGS) entry which is preliminary data.</text>
</comment>
<dbReference type="InterPro" id="IPR036097">
    <property type="entry name" value="HisK_dim/P_sf"/>
</dbReference>
<dbReference type="CDD" id="cd00082">
    <property type="entry name" value="HisKA"/>
    <property type="match status" value="1"/>
</dbReference>
<dbReference type="CDD" id="cd06225">
    <property type="entry name" value="HAMP"/>
    <property type="match status" value="1"/>
</dbReference>
<evidence type="ECO:0000256" key="9">
    <source>
        <dbReference type="ARBA" id="ARBA00022989"/>
    </source>
</evidence>
<dbReference type="PRINTS" id="PR00344">
    <property type="entry name" value="BCTRLSENSOR"/>
</dbReference>
<evidence type="ECO:0000256" key="10">
    <source>
        <dbReference type="ARBA" id="ARBA00023136"/>
    </source>
</evidence>
<feature type="transmembrane region" description="Helical" evidence="11">
    <location>
        <begin position="44"/>
        <end position="65"/>
    </location>
</feature>
<dbReference type="SMART" id="SM00387">
    <property type="entry name" value="HATPase_c"/>
    <property type="match status" value="1"/>
</dbReference>
<dbReference type="Gene3D" id="3.30.565.10">
    <property type="entry name" value="Histidine kinase-like ATPase, C-terminal domain"/>
    <property type="match status" value="1"/>
</dbReference>
<accession>A0ABS5ESP7</accession>
<dbReference type="InterPro" id="IPR005467">
    <property type="entry name" value="His_kinase_dom"/>
</dbReference>
<dbReference type="RefSeq" id="WP_211850920.1">
    <property type="nucleotide sequence ID" value="NZ_JAAGBB010000003.1"/>
</dbReference>
<evidence type="ECO:0000259" key="12">
    <source>
        <dbReference type="PROSITE" id="PS50109"/>
    </source>
</evidence>
<evidence type="ECO:0000256" key="8">
    <source>
        <dbReference type="ARBA" id="ARBA00022777"/>
    </source>
</evidence>
<feature type="domain" description="Histidine kinase" evidence="12">
    <location>
        <begin position="429"/>
        <end position="676"/>
    </location>
</feature>
<dbReference type="Gene3D" id="6.10.340.10">
    <property type="match status" value="1"/>
</dbReference>
<dbReference type="Proteomes" id="UP001196870">
    <property type="component" value="Unassembled WGS sequence"/>
</dbReference>
<protein>
    <recommendedName>
        <fullName evidence="3">histidine kinase</fullName>
        <ecNumber evidence="3">2.7.13.3</ecNumber>
    </recommendedName>
</protein>
<evidence type="ECO:0000256" key="5">
    <source>
        <dbReference type="ARBA" id="ARBA00022553"/>
    </source>
</evidence>
<dbReference type="EMBL" id="JAAGBB010000003">
    <property type="protein sequence ID" value="MBR0663321.1"/>
    <property type="molecule type" value="Genomic_DNA"/>
</dbReference>
<dbReference type="InterPro" id="IPR003594">
    <property type="entry name" value="HATPase_dom"/>
</dbReference>
<dbReference type="Pfam" id="PF02743">
    <property type="entry name" value="dCache_1"/>
    <property type="match status" value="1"/>
</dbReference>
<dbReference type="InterPro" id="IPR036890">
    <property type="entry name" value="HATPase_C_sf"/>
</dbReference>
<dbReference type="PROSITE" id="PS50109">
    <property type="entry name" value="HIS_KIN"/>
    <property type="match status" value="1"/>
</dbReference>
<evidence type="ECO:0000256" key="3">
    <source>
        <dbReference type="ARBA" id="ARBA00012438"/>
    </source>
</evidence>
<evidence type="ECO:0000259" key="13">
    <source>
        <dbReference type="PROSITE" id="PS50885"/>
    </source>
</evidence>
<dbReference type="SMART" id="SM00388">
    <property type="entry name" value="HisKA"/>
    <property type="match status" value="1"/>
</dbReference>
<dbReference type="SUPFAM" id="SSF47384">
    <property type="entry name" value="Homodimeric domain of signal transducing histidine kinase"/>
    <property type="match status" value="1"/>
</dbReference>
<dbReference type="Pfam" id="PF00672">
    <property type="entry name" value="HAMP"/>
    <property type="match status" value="1"/>
</dbReference>
<evidence type="ECO:0000313" key="15">
    <source>
        <dbReference type="Proteomes" id="UP001196870"/>
    </source>
</evidence>
<keyword evidence="8" id="KW-0418">Kinase</keyword>
<dbReference type="InterPro" id="IPR033479">
    <property type="entry name" value="dCache_1"/>
</dbReference>
<organism evidence="14 15">
    <name type="scientific">Plastoroseomonas hellenica</name>
    <dbReference type="NCBI Taxonomy" id="2687306"/>
    <lineage>
        <taxon>Bacteria</taxon>
        <taxon>Pseudomonadati</taxon>
        <taxon>Pseudomonadota</taxon>
        <taxon>Alphaproteobacteria</taxon>
        <taxon>Acetobacterales</taxon>
        <taxon>Acetobacteraceae</taxon>
        <taxon>Plastoroseomonas</taxon>
    </lineage>
</organism>
<dbReference type="Pfam" id="PF02518">
    <property type="entry name" value="HATPase_c"/>
    <property type="match status" value="1"/>
</dbReference>
<feature type="domain" description="HAMP" evidence="13">
    <location>
        <begin position="335"/>
        <end position="387"/>
    </location>
</feature>
<dbReference type="InterPro" id="IPR003660">
    <property type="entry name" value="HAMP_dom"/>
</dbReference>
<evidence type="ECO:0000256" key="7">
    <source>
        <dbReference type="ARBA" id="ARBA00022692"/>
    </source>
</evidence>
<comment type="catalytic activity">
    <reaction evidence="1">
        <text>ATP + protein L-histidine = ADP + protein N-phospho-L-histidine.</text>
        <dbReference type="EC" id="2.7.13.3"/>
    </reaction>
</comment>
<feature type="transmembrane region" description="Helical" evidence="11">
    <location>
        <begin position="312"/>
        <end position="334"/>
    </location>
</feature>
<dbReference type="PANTHER" id="PTHR43065">
    <property type="entry name" value="SENSOR HISTIDINE KINASE"/>
    <property type="match status" value="1"/>
</dbReference>
<name>A0ABS5ESP7_9PROT</name>
<dbReference type="EC" id="2.7.13.3" evidence="3"/>
<reference evidence="15" key="1">
    <citation type="journal article" date="2021" name="Syst. Appl. Microbiol.">
        <title>Roseomonas hellenica sp. nov., isolated from roots of wild-growing Alkanna tinctoria.</title>
        <authorList>
            <person name="Rat A."/>
            <person name="Naranjo H.D."/>
            <person name="Lebbe L."/>
            <person name="Cnockaert M."/>
            <person name="Krigas N."/>
            <person name="Grigoriadou K."/>
            <person name="Maloupa E."/>
            <person name="Willems A."/>
        </authorList>
    </citation>
    <scope>NUCLEOTIDE SEQUENCE [LARGE SCALE GENOMIC DNA]</scope>
    <source>
        <strain evidence="15">LMG 31523</strain>
    </source>
</reference>
<evidence type="ECO:0000313" key="14">
    <source>
        <dbReference type="EMBL" id="MBR0663321.1"/>
    </source>
</evidence>
<evidence type="ECO:0000256" key="11">
    <source>
        <dbReference type="SAM" id="Phobius"/>
    </source>
</evidence>
<dbReference type="Pfam" id="PF00512">
    <property type="entry name" value="HisKA"/>
    <property type="match status" value="1"/>
</dbReference>
<keyword evidence="4" id="KW-1003">Cell membrane</keyword>
<keyword evidence="10 11" id="KW-0472">Membrane</keyword>
<gene>
    <name evidence="14" type="ORF">GXW71_03030</name>
</gene>
<evidence type="ECO:0000256" key="4">
    <source>
        <dbReference type="ARBA" id="ARBA00022475"/>
    </source>
</evidence>
<dbReference type="SUPFAM" id="SSF158472">
    <property type="entry name" value="HAMP domain-like"/>
    <property type="match status" value="1"/>
</dbReference>
<dbReference type="PROSITE" id="PS50885">
    <property type="entry name" value="HAMP"/>
    <property type="match status" value="1"/>
</dbReference>
<dbReference type="InterPro" id="IPR004358">
    <property type="entry name" value="Sig_transdc_His_kin-like_C"/>
</dbReference>
<dbReference type="Gene3D" id="3.30.450.20">
    <property type="entry name" value="PAS domain"/>
    <property type="match status" value="1"/>
</dbReference>
<keyword evidence="9 11" id="KW-1133">Transmembrane helix</keyword>
<dbReference type="InterPro" id="IPR003661">
    <property type="entry name" value="HisK_dim/P_dom"/>
</dbReference>
<evidence type="ECO:0000256" key="1">
    <source>
        <dbReference type="ARBA" id="ARBA00000085"/>
    </source>
</evidence>
<sequence length="683" mass="74376">MTATKARVTTWLEPPNALSRLARRMRAALSELIPSGIARRFAKALVGLVTIALVAIGAANMWLSYTRATEAAVSVQRDKALVAAGRVAQFIDELESQMGWTSGAEWGRNNLDERRYDFIRLLRQAPAIADVQFIDGTGREQLRLSRLERDVIGSGADRSSAPGFAEAVADRVWYGPIYLRRGSEPYMTLSVAHAGRNPGVTLANVNLKLIWDVIAAIRVGQDGYAYVTDSTGHLIAHPDMSLVLRGMDLSQLPQVAQALRARGSAVGNAPDAVVGPDGRTVLSAYAHIPKLDWFVFVDLPRREVLASVLATLYQVLILLALSILLALLLGGWLARRMVVPIRQLQAGAQRLGEGDLGQRISVTSMDEIGALAQRFNVMAARIQEAQETLEAKVVDRTFDLARSLDDLRAAQDRLIQAEKLASLGQLTAGIAHEIKNPLNFVNNFADLSRDLVQELTAALEAAGPALDPRIQGEVAELSAVLRDNLSRIIQHGRRADSIVRNMLAHSREGGGEFRAVDVNAVTDEALNLAYHSARAETPGFNVVLERDFDPAVGRLELYPQEFTRVLLNLIGNGFYAVHKKQLELGSEDYQPTLRIVTRALPGRVEIRVRDNGMGIPDAVRARIFEPFFTTKPAGEGTGLGLSLSHDIIVKQHGGTLQVATEPGCFTELVVTLPRAAEPAERAA</sequence>
<evidence type="ECO:0000256" key="6">
    <source>
        <dbReference type="ARBA" id="ARBA00022679"/>
    </source>
</evidence>
<comment type="subcellular location">
    <subcellularLocation>
        <location evidence="2">Cell membrane</location>
        <topology evidence="2">Multi-pass membrane protein</topology>
    </subcellularLocation>
</comment>
<keyword evidence="15" id="KW-1185">Reference proteome</keyword>
<dbReference type="PANTHER" id="PTHR43065:SF42">
    <property type="entry name" value="TWO-COMPONENT SENSOR PPRA"/>
    <property type="match status" value="1"/>
</dbReference>